<dbReference type="InterPro" id="IPR034163">
    <property type="entry name" value="Aspergillopepsin-like_cat_dom"/>
</dbReference>
<dbReference type="Proteomes" id="UP000799538">
    <property type="component" value="Unassembled WGS sequence"/>
</dbReference>
<keyword evidence="8" id="KW-1015">Disulfide bond</keyword>
<gene>
    <name evidence="10" type="ORF">BDZ85DRAFT_194312</name>
</gene>
<organism evidence="10 11">
    <name type="scientific">Elsinoe ampelina</name>
    <dbReference type="NCBI Taxonomy" id="302913"/>
    <lineage>
        <taxon>Eukaryota</taxon>
        <taxon>Fungi</taxon>
        <taxon>Dikarya</taxon>
        <taxon>Ascomycota</taxon>
        <taxon>Pezizomycotina</taxon>
        <taxon>Dothideomycetes</taxon>
        <taxon>Dothideomycetidae</taxon>
        <taxon>Myriangiales</taxon>
        <taxon>Elsinoaceae</taxon>
        <taxon>Elsinoe</taxon>
    </lineage>
</organism>
<dbReference type="Pfam" id="PF00026">
    <property type="entry name" value="Asp"/>
    <property type="match status" value="1"/>
</dbReference>
<reference evidence="11" key="1">
    <citation type="journal article" date="2020" name="Stud. Mycol.">
        <title>101 Dothideomycetes genomes: A test case for predicting lifestyles and emergence of pathogens.</title>
        <authorList>
            <person name="Haridas S."/>
            <person name="Albert R."/>
            <person name="Binder M."/>
            <person name="Bloem J."/>
            <person name="LaButti K."/>
            <person name="Salamov A."/>
            <person name="Andreopoulos B."/>
            <person name="Baker S."/>
            <person name="Barry K."/>
            <person name="Bills G."/>
            <person name="Bluhm B."/>
            <person name="Cannon C."/>
            <person name="Castanera R."/>
            <person name="Culley D."/>
            <person name="Daum C."/>
            <person name="Ezra D."/>
            <person name="Gonzalez J."/>
            <person name="Henrissat B."/>
            <person name="Kuo A."/>
            <person name="Liang C."/>
            <person name="Lipzen A."/>
            <person name="Lutzoni F."/>
            <person name="Magnuson J."/>
            <person name="Mondo S."/>
            <person name="Nolan M."/>
            <person name="Ohm R."/>
            <person name="Pangilinan J."/>
            <person name="Park H.-J."/>
            <person name="Ramirez L."/>
            <person name="Alfaro M."/>
            <person name="Sun H."/>
            <person name="Tritt A."/>
            <person name="Yoshinaga Y."/>
            <person name="Zwiers L.-H."/>
            <person name="Turgeon B."/>
            <person name="Goodwin S."/>
            <person name="Spatafora J."/>
            <person name="Crous P."/>
            <person name="Grigoriev I."/>
        </authorList>
    </citation>
    <scope>NUCLEOTIDE SEQUENCE [LARGE SCALE GENOMIC DNA]</scope>
    <source>
        <strain evidence="11">CECT 20119</strain>
    </source>
</reference>
<keyword evidence="5" id="KW-0325">Glycoprotein</keyword>
<dbReference type="EMBL" id="ML992504">
    <property type="protein sequence ID" value="KAF2225282.1"/>
    <property type="molecule type" value="Genomic_DNA"/>
</dbReference>
<dbReference type="PROSITE" id="PS51767">
    <property type="entry name" value="PEPTIDASE_A1"/>
    <property type="match status" value="1"/>
</dbReference>
<name>A0A6A6GHR4_9PEZI</name>
<comment type="similarity">
    <text evidence="1">Belongs to the peptidase A1 family.</text>
</comment>
<dbReference type="AlphaFoldDB" id="A0A6A6GHR4"/>
<evidence type="ECO:0000256" key="1">
    <source>
        <dbReference type="ARBA" id="ARBA00007447"/>
    </source>
</evidence>
<evidence type="ECO:0000256" key="4">
    <source>
        <dbReference type="ARBA" id="ARBA00022801"/>
    </source>
</evidence>
<keyword evidence="11" id="KW-1185">Reference proteome</keyword>
<dbReference type="FunFam" id="2.40.70.10:FF:000024">
    <property type="entry name" value="Endothiapepsin"/>
    <property type="match status" value="1"/>
</dbReference>
<sequence length="382" mass="39201">MAAPATEVIGKKTFTVHQVAAGPRKALHPAKSILNTYAKYGKLDAAPADVKAAAAAQQGTVAANPEDNDISYLSPVTVGGNVLNLDFDTGSSDLWVYSTLQSSSQTSGHAVYNPSTSGTLKSGYTWKISYGDGSGAAGRVYADKVVVGGVTATSQAVEAATSVSAQFQQDVDNDGLLGLAFSSINTVSPTKQTTFFDTVKSTLSAPLFAVRLRKGAAGSYDFGFIDSTKYTGSISYTAVDNSRGFWGFTAGGYQVGSSAAVSTSIGSSIADTGTTLLYLPASVVRAYYAQVSGATNSATQGGYIFSCSATLPNFTVKIGAGSYTVPGSYINYAPLGNGQCFGGIQSNAGIGLTIFGDIFLKSVYAVFDQTTGSPRLGFAKGA</sequence>
<dbReference type="FunFam" id="2.40.70.10:FF:000026">
    <property type="entry name" value="Endothiapepsin"/>
    <property type="match status" value="1"/>
</dbReference>
<evidence type="ECO:0000256" key="6">
    <source>
        <dbReference type="ARBA" id="ARBA00055396"/>
    </source>
</evidence>
<keyword evidence="4" id="KW-0378">Hydrolase</keyword>
<comment type="function">
    <text evidence="6">Secreted aspartic endopeptidase that allows assimilation of proteinaceous substrates. The scissile peptide bond is attacked by a nucleophilic water molecule activated by two aspartic residues in the active site. Shows a broad primary substrate specificity. Favors hydrophobic residues at the P1 and P1' positions.</text>
</comment>
<dbReference type="OrthoDB" id="2747330at2759"/>
<keyword evidence="2 10" id="KW-0645">Protease</keyword>
<feature type="active site" evidence="7">
    <location>
        <position position="271"/>
    </location>
</feature>
<evidence type="ECO:0000256" key="7">
    <source>
        <dbReference type="PIRSR" id="PIRSR601461-1"/>
    </source>
</evidence>
<dbReference type="PANTHER" id="PTHR47966">
    <property type="entry name" value="BETA-SITE APP-CLEAVING ENZYME, ISOFORM A-RELATED"/>
    <property type="match status" value="1"/>
</dbReference>
<keyword evidence="3" id="KW-0064">Aspartyl protease</keyword>
<accession>A0A6A6GHR4</accession>
<evidence type="ECO:0000256" key="5">
    <source>
        <dbReference type="ARBA" id="ARBA00023180"/>
    </source>
</evidence>
<evidence type="ECO:0000313" key="10">
    <source>
        <dbReference type="EMBL" id="KAF2225282.1"/>
    </source>
</evidence>
<evidence type="ECO:0000256" key="2">
    <source>
        <dbReference type="ARBA" id="ARBA00022670"/>
    </source>
</evidence>
<feature type="disulfide bond" evidence="8">
    <location>
        <begin position="307"/>
        <end position="340"/>
    </location>
</feature>
<evidence type="ECO:0000313" key="11">
    <source>
        <dbReference type="Proteomes" id="UP000799538"/>
    </source>
</evidence>
<dbReference type="PRINTS" id="PR00792">
    <property type="entry name" value="PEPSIN"/>
</dbReference>
<feature type="domain" description="Peptidase A1" evidence="9">
    <location>
        <begin position="72"/>
        <end position="379"/>
    </location>
</feature>
<dbReference type="InterPro" id="IPR021109">
    <property type="entry name" value="Peptidase_aspartic_dom_sf"/>
</dbReference>
<protein>
    <submittedName>
        <fullName evidence="10">Aspartyl protease</fullName>
    </submittedName>
</protein>
<dbReference type="PANTHER" id="PTHR47966:SF2">
    <property type="entry name" value="ASPERGILLOPEPSIN-1-RELATED"/>
    <property type="match status" value="1"/>
</dbReference>
<dbReference type="CDD" id="cd06097">
    <property type="entry name" value="Aspergillopepsin_like"/>
    <property type="match status" value="1"/>
</dbReference>
<dbReference type="GO" id="GO:0004190">
    <property type="term" value="F:aspartic-type endopeptidase activity"/>
    <property type="evidence" value="ECO:0007669"/>
    <property type="project" value="UniProtKB-KW"/>
</dbReference>
<evidence type="ECO:0000256" key="3">
    <source>
        <dbReference type="ARBA" id="ARBA00022750"/>
    </source>
</evidence>
<evidence type="ECO:0000256" key="8">
    <source>
        <dbReference type="PIRSR" id="PIRSR601461-2"/>
    </source>
</evidence>
<dbReference type="GO" id="GO:0006508">
    <property type="term" value="P:proteolysis"/>
    <property type="evidence" value="ECO:0007669"/>
    <property type="project" value="UniProtKB-KW"/>
</dbReference>
<feature type="active site" evidence="7">
    <location>
        <position position="88"/>
    </location>
</feature>
<evidence type="ECO:0000259" key="9">
    <source>
        <dbReference type="PROSITE" id="PS51767"/>
    </source>
</evidence>
<proteinExistence type="inferred from homology"/>
<dbReference type="SUPFAM" id="SSF50630">
    <property type="entry name" value="Acid proteases"/>
    <property type="match status" value="1"/>
</dbReference>
<dbReference type="InterPro" id="IPR033121">
    <property type="entry name" value="PEPTIDASE_A1"/>
</dbReference>
<dbReference type="Gene3D" id="2.40.70.10">
    <property type="entry name" value="Acid Proteases"/>
    <property type="match status" value="2"/>
</dbReference>
<dbReference type="InterPro" id="IPR001461">
    <property type="entry name" value="Aspartic_peptidase_A1"/>
</dbReference>